<dbReference type="NCBIfam" id="NF005589">
    <property type="entry name" value="PRK07314.1"/>
    <property type="match status" value="1"/>
</dbReference>
<reference evidence="5 6" key="1">
    <citation type="journal article" date="2019" name="Int. J. Syst. Evol. Microbiol.">
        <title>The Global Catalogue of Microorganisms (GCM) 10K type strain sequencing project: providing services to taxonomists for standard genome sequencing and annotation.</title>
        <authorList>
            <consortium name="The Broad Institute Genomics Platform"/>
            <consortium name="The Broad Institute Genome Sequencing Center for Infectious Disease"/>
            <person name="Wu L."/>
            <person name="Ma J."/>
        </authorList>
    </citation>
    <scope>NUCLEOTIDE SEQUENCE [LARGE SCALE GENOMIC DNA]</scope>
    <source>
        <strain evidence="5 6">JCM 6833</strain>
    </source>
</reference>
<evidence type="ECO:0000256" key="3">
    <source>
        <dbReference type="RuleBase" id="RU003694"/>
    </source>
</evidence>
<dbReference type="Pfam" id="PF00109">
    <property type="entry name" value="ketoacyl-synt"/>
    <property type="match status" value="1"/>
</dbReference>
<keyword evidence="6" id="KW-1185">Reference proteome</keyword>
<dbReference type="PROSITE" id="PS52004">
    <property type="entry name" value="KS3_2"/>
    <property type="match status" value="1"/>
</dbReference>
<dbReference type="CDD" id="cd00834">
    <property type="entry name" value="KAS_I_II"/>
    <property type="match status" value="1"/>
</dbReference>
<accession>A0ABN3Q3I3</accession>
<dbReference type="InterPro" id="IPR014031">
    <property type="entry name" value="Ketoacyl_synth_C"/>
</dbReference>
<comment type="caution">
    <text evidence="5">The sequence shown here is derived from an EMBL/GenBank/DDBJ whole genome shotgun (WGS) entry which is preliminary data.</text>
</comment>
<dbReference type="Pfam" id="PF02801">
    <property type="entry name" value="Ketoacyl-synt_C"/>
    <property type="match status" value="1"/>
</dbReference>
<evidence type="ECO:0000313" key="5">
    <source>
        <dbReference type="EMBL" id="GAA2612141.1"/>
    </source>
</evidence>
<dbReference type="InterPro" id="IPR020841">
    <property type="entry name" value="PKS_Beta-ketoAc_synthase_dom"/>
</dbReference>
<dbReference type="InterPro" id="IPR014030">
    <property type="entry name" value="Ketoacyl_synth_N"/>
</dbReference>
<evidence type="ECO:0000256" key="2">
    <source>
        <dbReference type="ARBA" id="ARBA00022679"/>
    </source>
</evidence>
<feature type="domain" description="Ketosynthase family 3 (KS3)" evidence="4">
    <location>
        <begin position="1"/>
        <end position="400"/>
    </location>
</feature>
<dbReference type="PANTHER" id="PTHR11712">
    <property type="entry name" value="POLYKETIDE SYNTHASE-RELATED"/>
    <property type="match status" value="1"/>
</dbReference>
<comment type="similarity">
    <text evidence="1 3">Belongs to the thiolase-like superfamily. Beta-ketoacyl-ACP synthases family.</text>
</comment>
<dbReference type="PANTHER" id="PTHR11712:SF336">
    <property type="entry name" value="3-OXOACYL-[ACYL-CARRIER-PROTEIN] SYNTHASE, MITOCHONDRIAL"/>
    <property type="match status" value="1"/>
</dbReference>
<protein>
    <submittedName>
        <fullName evidence="5">Beta-ketoacyl-ACP synthase II</fullName>
    </submittedName>
</protein>
<keyword evidence="2 3" id="KW-0808">Transferase</keyword>
<organism evidence="5 6">
    <name type="scientific">Actinomadura fulvescens</name>
    <dbReference type="NCBI Taxonomy" id="46160"/>
    <lineage>
        <taxon>Bacteria</taxon>
        <taxon>Bacillati</taxon>
        <taxon>Actinomycetota</taxon>
        <taxon>Actinomycetes</taxon>
        <taxon>Streptosporangiales</taxon>
        <taxon>Thermomonosporaceae</taxon>
        <taxon>Actinomadura</taxon>
    </lineage>
</organism>
<dbReference type="InterPro" id="IPR000794">
    <property type="entry name" value="Beta-ketoacyl_synthase"/>
</dbReference>
<evidence type="ECO:0000259" key="4">
    <source>
        <dbReference type="PROSITE" id="PS52004"/>
    </source>
</evidence>
<gene>
    <name evidence="5" type="primary">fabF_1</name>
    <name evidence="5" type="ORF">GCM10010411_53530</name>
</gene>
<name>A0ABN3Q3I3_9ACTN</name>
<dbReference type="InterPro" id="IPR016039">
    <property type="entry name" value="Thiolase-like"/>
</dbReference>
<proteinExistence type="inferred from homology"/>
<evidence type="ECO:0000256" key="1">
    <source>
        <dbReference type="ARBA" id="ARBA00008467"/>
    </source>
</evidence>
<dbReference type="Proteomes" id="UP001501509">
    <property type="component" value="Unassembled WGS sequence"/>
</dbReference>
<dbReference type="SUPFAM" id="SSF53901">
    <property type="entry name" value="Thiolase-like"/>
    <property type="match status" value="2"/>
</dbReference>
<dbReference type="EMBL" id="BAAATD010000007">
    <property type="protein sequence ID" value="GAA2612141.1"/>
    <property type="molecule type" value="Genomic_DNA"/>
</dbReference>
<sequence>MVTGLGVRTPAGNSPKELWDVLLTGVSTARRIVSFDTTALPVDFACEIHDFDPLVRLDPKTARRTDRTTQLAACAAADALEDAGGPAPPPERCAVIVGTGFGGLHTLESALTHCDDLGHGRIRALHIPMLMPNAASAVISMCHSFTGPTMTVSTSCASGGHAVGEGLRLLRDGSVDLALAGGTEANITANSILGFYRCGALSRRTSDPHTASRPFDLDRDGFVLGEAAAFLVLESMDGAIRRGARIYAELAGFGNNSDAYHLVAPRPGGQSALQCMQKALGDARLSVDDVVHINAHGTSTPLNDLCEAQAIAGLLNGRTVPVTATKSITGHTIGAAGALEAAVVALSLHHRTIPPTANLHAQDPDCEIDVVTRPRELAEGAAISNSFGFGGHNAVLVFTPPPS</sequence>
<dbReference type="SMART" id="SM00825">
    <property type="entry name" value="PKS_KS"/>
    <property type="match status" value="1"/>
</dbReference>
<dbReference type="Gene3D" id="3.40.47.10">
    <property type="match status" value="1"/>
</dbReference>
<evidence type="ECO:0000313" key="6">
    <source>
        <dbReference type="Proteomes" id="UP001501509"/>
    </source>
</evidence>